<keyword evidence="1" id="KW-1133">Transmembrane helix</keyword>
<keyword evidence="1" id="KW-0472">Membrane</keyword>
<feature type="transmembrane region" description="Helical" evidence="1">
    <location>
        <begin position="221"/>
        <end position="242"/>
    </location>
</feature>
<name>A0A6A7BJL7_9PLEO</name>
<dbReference type="InterPro" id="IPR029044">
    <property type="entry name" value="Nucleotide-diphossugar_trans"/>
</dbReference>
<accession>A0A6A7BJL7</accession>
<feature type="transmembrane region" description="Helical" evidence="1">
    <location>
        <begin position="182"/>
        <end position="209"/>
    </location>
</feature>
<protein>
    <submittedName>
        <fullName evidence="2">Glycosyltransferase family 2 protein</fullName>
    </submittedName>
</protein>
<dbReference type="Gene3D" id="3.90.550.10">
    <property type="entry name" value="Spore Coat Polysaccharide Biosynthesis Protein SpsA, Chain A"/>
    <property type="match status" value="1"/>
</dbReference>
<keyword evidence="3" id="KW-1185">Reference proteome</keyword>
<organism evidence="2 3">
    <name type="scientific">Plenodomus tracheiphilus IPT5</name>
    <dbReference type="NCBI Taxonomy" id="1408161"/>
    <lineage>
        <taxon>Eukaryota</taxon>
        <taxon>Fungi</taxon>
        <taxon>Dikarya</taxon>
        <taxon>Ascomycota</taxon>
        <taxon>Pezizomycotina</taxon>
        <taxon>Dothideomycetes</taxon>
        <taxon>Pleosporomycetidae</taxon>
        <taxon>Pleosporales</taxon>
        <taxon>Pleosporineae</taxon>
        <taxon>Leptosphaeriaceae</taxon>
        <taxon>Plenodomus</taxon>
    </lineage>
</organism>
<dbReference type="EMBL" id="MU006292">
    <property type="protein sequence ID" value="KAF2854609.1"/>
    <property type="molecule type" value="Genomic_DNA"/>
</dbReference>
<feature type="transmembrane region" description="Helical" evidence="1">
    <location>
        <begin position="557"/>
        <end position="576"/>
    </location>
</feature>
<feature type="transmembrane region" description="Helical" evidence="1">
    <location>
        <begin position="498"/>
        <end position="522"/>
    </location>
</feature>
<dbReference type="OrthoDB" id="2590398at2759"/>
<gene>
    <name evidence="2" type="ORF">T440DRAFT_551693</name>
</gene>
<dbReference type="SUPFAM" id="SSF53448">
    <property type="entry name" value="Nucleotide-diphospho-sugar transferases"/>
    <property type="match status" value="1"/>
</dbReference>
<reference evidence="2" key="1">
    <citation type="submission" date="2020-01" db="EMBL/GenBank/DDBJ databases">
        <authorList>
            <consortium name="DOE Joint Genome Institute"/>
            <person name="Haridas S."/>
            <person name="Albert R."/>
            <person name="Binder M."/>
            <person name="Bloem J."/>
            <person name="Labutti K."/>
            <person name="Salamov A."/>
            <person name="Andreopoulos B."/>
            <person name="Baker S.E."/>
            <person name="Barry K."/>
            <person name="Bills G."/>
            <person name="Bluhm B.H."/>
            <person name="Cannon C."/>
            <person name="Castanera R."/>
            <person name="Culley D.E."/>
            <person name="Daum C."/>
            <person name="Ezra D."/>
            <person name="Gonzalez J.B."/>
            <person name="Henrissat B."/>
            <person name="Kuo A."/>
            <person name="Liang C."/>
            <person name="Lipzen A."/>
            <person name="Lutzoni F."/>
            <person name="Magnuson J."/>
            <person name="Mondo S."/>
            <person name="Nolan M."/>
            <person name="Ohm R."/>
            <person name="Pangilinan J."/>
            <person name="Park H.-J."/>
            <person name="Ramirez L."/>
            <person name="Alfaro M."/>
            <person name="Sun H."/>
            <person name="Tritt A."/>
            <person name="Yoshinaga Y."/>
            <person name="Zwiers L.-H."/>
            <person name="Turgeon B.G."/>
            <person name="Goodwin S.B."/>
            <person name="Spatafora J.W."/>
            <person name="Crous P.W."/>
            <person name="Grigoriev I.V."/>
        </authorList>
    </citation>
    <scope>NUCLEOTIDE SEQUENCE</scope>
    <source>
        <strain evidence="2">IPT5</strain>
    </source>
</reference>
<dbReference type="Proteomes" id="UP000799423">
    <property type="component" value="Unassembled WGS sequence"/>
</dbReference>
<dbReference type="Pfam" id="PF13641">
    <property type="entry name" value="Glyco_tranf_2_3"/>
    <property type="match status" value="1"/>
</dbReference>
<evidence type="ECO:0000256" key="1">
    <source>
        <dbReference type="SAM" id="Phobius"/>
    </source>
</evidence>
<evidence type="ECO:0000313" key="3">
    <source>
        <dbReference type="Proteomes" id="UP000799423"/>
    </source>
</evidence>
<proteinExistence type="predicted"/>
<sequence length="662" mass="74916">MSSNLPTSPLSAPQASTAEEIIDLNVLDEAEQDREEHEHFTLTLNDGSSNNSPEASLTACATIDFATPVWSRASTLAPAAVIQTYEPAQKLVLHDNDAGYTVWTEYDEECAVQVPADAFVTCTSQRSRGYSISVPVDLPPRPTGRRGSLPAKAELYYQKAKHWTLKNTRPKWFQRTFEYSCYVLLLALVYFVLIGHPLWVGAIHGFWIITHEGLALKAGTAIFWGVAAFYAIAPLCCLFQPYPVFDEEFKAANFEKAKETCLLIPCYKSEAAITATLEAALKIFPPMNIFVLDNGNSPTPFDNTQEICKKFGVRYFWVSTGSKIVAQFIGCQAAAEFPYALLIDDDCTLPENFPLRTERIELGTKKRLVKCLGYAIASVGTGGSLGTMCQQAQDLEYKLSGMGRYFFGSWGSASFPHGAIALWDREFLSVCFRKHPGFTISEDWFFGHVARELGGRIQMCNEIFVKTETPPACVRSSRRGVRAGYGEMTVVSQRMTRWNFFFVSRIWTNSLYLLFSWNLGFYELSTKIVVFQEVYESLIMMCFPVVTPILMATQPLFTTYITFAVIGMYVLTVAIFNEFHLRRKNAQVSRKVVYLYYPVYKSFLRLVNVWSTYRAAYMYARYFRGKHPTIYQNEKAMENLVRLIDQDHLGILREANVVSVQV</sequence>
<evidence type="ECO:0000313" key="2">
    <source>
        <dbReference type="EMBL" id="KAF2854609.1"/>
    </source>
</evidence>
<dbReference type="AlphaFoldDB" id="A0A6A7BJL7"/>
<keyword evidence="1" id="KW-0812">Transmembrane</keyword>